<evidence type="ECO:0000256" key="2">
    <source>
        <dbReference type="ARBA" id="ARBA00005801"/>
    </source>
</evidence>
<comment type="similarity">
    <text evidence="2">Belongs to the peptidase A24 family.</text>
</comment>
<dbReference type="EMBL" id="QUAJ01000013">
    <property type="protein sequence ID" value="REI41056.1"/>
    <property type="molecule type" value="Genomic_DNA"/>
</dbReference>
<feature type="domain" description="Prepilin type IV endopeptidase peptidase" evidence="8">
    <location>
        <begin position="101"/>
        <end position="210"/>
    </location>
</feature>
<comment type="caution">
    <text evidence="10">The sequence shown here is derived from an EMBL/GenBank/DDBJ whole genome shotgun (WGS) entry which is preliminary data.</text>
</comment>
<gene>
    <name evidence="10" type="ORF">DYH56_08450</name>
</gene>
<keyword evidence="6 7" id="KW-0472">Membrane</keyword>
<evidence type="ECO:0000256" key="6">
    <source>
        <dbReference type="ARBA" id="ARBA00023136"/>
    </source>
</evidence>
<reference evidence="10 11" key="1">
    <citation type="submission" date="2018-08" db="EMBL/GenBank/DDBJ databases">
        <title>Draft genome sequence of Psychrilyobacter sp. strain SD5 isolated from Black Sea water.</title>
        <authorList>
            <person name="Yadav S."/>
            <person name="Villanueva L."/>
            <person name="Damste J.S.S."/>
        </authorList>
    </citation>
    <scope>NUCLEOTIDE SEQUENCE [LARGE SCALE GENOMIC DNA]</scope>
    <source>
        <strain evidence="10 11">SD5</strain>
    </source>
</reference>
<evidence type="ECO:0000256" key="4">
    <source>
        <dbReference type="ARBA" id="ARBA00022692"/>
    </source>
</evidence>
<dbReference type="PANTHER" id="PTHR30487">
    <property type="entry name" value="TYPE 4 PREPILIN-LIKE PROTEINS LEADER PEPTIDE-PROCESSING ENZYME"/>
    <property type="match status" value="1"/>
</dbReference>
<accession>A0ABX9KH47</accession>
<evidence type="ECO:0000313" key="10">
    <source>
        <dbReference type="EMBL" id="REI41056.1"/>
    </source>
</evidence>
<feature type="transmembrane region" description="Helical" evidence="7">
    <location>
        <begin position="126"/>
        <end position="158"/>
    </location>
</feature>
<feature type="transmembrane region" description="Helical" evidence="7">
    <location>
        <begin position="195"/>
        <end position="215"/>
    </location>
</feature>
<dbReference type="Gene3D" id="1.20.120.1220">
    <property type="match status" value="1"/>
</dbReference>
<dbReference type="Pfam" id="PF06750">
    <property type="entry name" value="A24_N_bact"/>
    <property type="match status" value="1"/>
</dbReference>
<feature type="transmembrane region" description="Helical" evidence="7">
    <location>
        <begin position="71"/>
        <end position="88"/>
    </location>
</feature>
<keyword evidence="3" id="KW-1003">Cell membrane</keyword>
<evidence type="ECO:0000259" key="8">
    <source>
        <dbReference type="Pfam" id="PF01478"/>
    </source>
</evidence>
<evidence type="ECO:0000259" key="9">
    <source>
        <dbReference type="Pfam" id="PF06750"/>
    </source>
</evidence>
<dbReference type="Pfam" id="PF01478">
    <property type="entry name" value="Peptidase_A24"/>
    <property type="match status" value="1"/>
</dbReference>
<keyword evidence="4 7" id="KW-0812">Transmembrane</keyword>
<proteinExistence type="inferred from homology"/>
<dbReference type="InterPro" id="IPR000045">
    <property type="entry name" value="Prepilin_IV_endopep_pep"/>
</dbReference>
<keyword evidence="11" id="KW-1185">Reference proteome</keyword>
<evidence type="ECO:0000256" key="5">
    <source>
        <dbReference type="ARBA" id="ARBA00022989"/>
    </source>
</evidence>
<evidence type="ECO:0000313" key="11">
    <source>
        <dbReference type="Proteomes" id="UP000263486"/>
    </source>
</evidence>
<feature type="transmembrane region" description="Helical" evidence="7">
    <location>
        <begin position="100"/>
        <end position="120"/>
    </location>
</feature>
<organism evidence="10 11">
    <name type="scientific">Psychrilyobacter piezotolerans</name>
    <dbReference type="NCBI Taxonomy" id="2293438"/>
    <lineage>
        <taxon>Bacteria</taxon>
        <taxon>Fusobacteriati</taxon>
        <taxon>Fusobacteriota</taxon>
        <taxon>Fusobacteriia</taxon>
        <taxon>Fusobacteriales</taxon>
        <taxon>Fusobacteriaceae</taxon>
        <taxon>Psychrilyobacter</taxon>
    </lineage>
</organism>
<dbReference type="Proteomes" id="UP000263486">
    <property type="component" value="Unassembled WGS sequence"/>
</dbReference>
<evidence type="ECO:0000256" key="7">
    <source>
        <dbReference type="SAM" id="Phobius"/>
    </source>
</evidence>
<dbReference type="InterPro" id="IPR010627">
    <property type="entry name" value="Prepilin_pept_A24_N"/>
</dbReference>
<evidence type="ECO:0000256" key="1">
    <source>
        <dbReference type="ARBA" id="ARBA00004651"/>
    </source>
</evidence>
<protein>
    <submittedName>
        <fullName evidence="10">Prepilin peptidase</fullName>
    </submittedName>
</protein>
<evidence type="ECO:0000256" key="3">
    <source>
        <dbReference type="ARBA" id="ARBA00022475"/>
    </source>
</evidence>
<dbReference type="InterPro" id="IPR050882">
    <property type="entry name" value="Prepilin_peptidase/N-MTase"/>
</dbReference>
<feature type="domain" description="Prepilin peptidase A24 N-terminal" evidence="9">
    <location>
        <begin position="7"/>
        <end position="91"/>
    </location>
</feature>
<comment type="subcellular location">
    <subcellularLocation>
        <location evidence="1">Cell membrane</location>
        <topology evidence="1">Multi-pass membrane protein</topology>
    </subcellularLocation>
</comment>
<sequence length="241" mass="27144">MQWLVLLLGFIIGSFLNVCIYRIPRGESVAFPPSHCPSCGHTIRWYENIPVFSYLFILRGRCSGCKERISIQYPLVEFITGILFYLFFLRFGLGIMGIKYLIFICLLIVGIWVDFTHYYIPDRVSLSIFIIGIVTSFFTIGFERSVLGAGIFALFYIVLYGFGESFGHEIMGFGDVKLAMGIGAMIGYFSLYQVFIFLNIAFITGAIIGVGLILLKRKTRKDIMPFGPYIAIAGLVVGYLS</sequence>
<keyword evidence="5 7" id="KW-1133">Transmembrane helix</keyword>
<feature type="transmembrane region" description="Helical" evidence="7">
    <location>
        <begin position="170"/>
        <end position="189"/>
    </location>
</feature>
<dbReference type="RefSeq" id="WP_114642414.1">
    <property type="nucleotide sequence ID" value="NZ_JAACIO010000014.1"/>
</dbReference>
<dbReference type="PANTHER" id="PTHR30487:SF0">
    <property type="entry name" value="PREPILIN LEADER PEPTIDASE_N-METHYLTRANSFERASE-RELATED"/>
    <property type="match status" value="1"/>
</dbReference>
<feature type="transmembrane region" description="Helical" evidence="7">
    <location>
        <begin position="222"/>
        <end position="240"/>
    </location>
</feature>
<name>A0ABX9KH47_9FUSO</name>